<dbReference type="EMBL" id="BRZM01001025">
    <property type="protein sequence ID" value="GLD72418.1"/>
    <property type="molecule type" value="Genomic_DNA"/>
</dbReference>
<organism evidence="3 4">
    <name type="scientific">Lates japonicus</name>
    <name type="common">Japanese lates</name>
    <dbReference type="NCBI Taxonomy" id="270547"/>
    <lineage>
        <taxon>Eukaryota</taxon>
        <taxon>Metazoa</taxon>
        <taxon>Chordata</taxon>
        <taxon>Craniata</taxon>
        <taxon>Vertebrata</taxon>
        <taxon>Euteleostomi</taxon>
        <taxon>Actinopterygii</taxon>
        <taxon>Neopterygii</taxon>
        <taxon>Teleostei</taxon>
        <taxon>Neoteleostei</taxon>
        <taxon>Acanthomorphata</taxon>
        <taxon>Carangaria</taxon>
        <taxon>Carangaria incertae sedis</taxon>
        <taxon>Centropomidae</taxon>
        <taxon>Lates</taxon>
    </lineage>
</organism>
<protein>
    <submittedName>
        <fullName evidence="3">Triple QxxK/R motif-containing protein</fullName>
    </submittedName>
</protein>
<evidence type="ECO:0000256" key="2">
    <source>
        <dbReference type="SAM" id="Phobius"/>
    </source>
</evidence>
<gene>
    <name evidence="3" type="ORF">AKAME5_002374300</name>
</gene>
<sequence>METPGWGPSTSSSSSCGSLSTSGSCSTLGMLGAGSLSPWRQATAQQTSPHLVRLLFSSWDAFLVIAAILFFVLCVYAFFYLNLSTEINLDVDVD</sequence>
<keyword evidence="2" id="KW-1133">Transmembrane helix</keyword>
<dbReference type="AlphaFoldDB" id="A0AAD3NG57"/>
<dbReference type="Proteomes" id="UP001279410">
    <property type="component" value="Unassembled WGS sequence"/>
</dbReference>
<evidence type="ECO:0000313" key="4">
    <source>
        <dbReference type="Proteomes" id="UP001279410"/>
    </source>
</evidence>
<dbReference type="GO" id="GO:0005789">
    <property type="term" value="C:endoplasmic reticulum membrane"/>
    <property type="evidence" value="ECO:0007669"/>
    <property type="project" value="InterPro"/>
</dbReference>
<accession>A0AAD3NG57</accession>
<name>A0AAD3NG57_LATJO</name>
<evidence type="ECO:0000313" key="3">
    <source>
        <dbReference type="EMBL" id="GLD72418.1"/>
    </source>
</evidence>
<evidence type="ECO:0000256" key="1">
    <source>
        <dbReference type="SAM" id="MobiDB-lite"/>
    </source>
</evidence>
<dbReference type="Pfam" id="PF15168">
    <property type="entry name" value="TRIQK"/>
    <property type="match status" value="1"/>
</dbReference>
<keyword evidence="4" id="KW-1185">Reference proteome</keyword>
<keyword evidence="2" id="KW-0812">Transmembrane</keyword>
<keyword evidence="2" id="KW-0472">Membrane</keyword>
<feature type="transmembrane region" description="Helical" evidence="2">
    <location>
        <begin position="61"/>
        <end position="81"/>
    </location>
</feature>
<comment type="caution">
    <text evidence="3">The sequence shown here is derived from an EMBL/GenBank/DDBJ whole genome shotgun (WGS) entry which is preliminary data.</text>
</comment>
<proteinExistence type="predicted"/>
<reference evidence="3" key="1">
    <citation type="submission" date="2022-08" db="EMBL/GenBank/DDBJ databases">
        <title>Genome sequencing of akame (Lates japonicus).</title>
        <authorList>
            <person name="Hashiguchi Y."/>
            <person name="Takahashi H."/>
        </authorList>
    </citation>
    <scope>NUCLEOTIDE SEQUENCE</scope>
    <source>
        <strain evidence="3">Kochi</strain>
    </source>
</reference>
<dbReference type="InterPro" id="IPR024842">
    <property type="entry name" value="TRIQK"/>
</dbReference>
<feature type="compositionally biased region" description="Low complexity" evidence="1">
    <location>
        <begin position="9"/>
        <end position="23"/>
    </location>
</feature>
<feature type="region of interest" description="Disordered" evidence="1">
    <location>
        <begin position="1"/>
        <end position="23"/>
    </location>
</feature>